<dbReference type="PROSITE" id="PS01124">
    <property type="entry name" value="HTH_ARAC_FAMILY_2"/>
    <property type="match status" value="1"/>
</dbReference>
<protein>
    <submittedName>
        <fullName evidence="5">Helix-turn-helix domain-containing protein</fullName>
    </submittedName>
</protein>
<organism evidence="5 6">
    <name type="scientific">Nitratireductor mangrovi</name>
    <dbReference type="NCBI Taxonomy" id="2599600"/>
    <lineage>
        <taxon>Bacteria</taxon>
        <taxon>Pseudomonadati</taxon>
        <taxon>Pseudomonadota</taxon>
        <taxon>Alphaproteobacteria</taxon>
        <taxon>Hyphomicrobiales</taxon>
        <taxon>Phyllobacteriaceae</taxon>
        <taxon>Nitratireductor</taxon>
    </lineage>
</organism>
<dbReference type="KEGG" id="niy:FQ775_17215"/>
<feature type="domain" description="HTH araC/xylS-type" evidence="4">
    <location>
        <begin position="231"/>
        <end position="332"/>
    </location>
</feature>
<dbReference type="Pfam" id="PF12833">
    <property type="entry name" value="HTH_18"/>
    <property type="match status" value="1"/>
</dbReference>
<evidence type="ECO:0000259" key="4">
    <source>
        <dbReference type="PROSITE" id="PS01124"/>
    </source>
</evidence>
<dbReference type="PANTHER" id="PTHR46796">
    <property type="entry name" value="HTH-TYPE TRANSCRIPTIONAL ACTIVATOR RHAS-RELATED"/>
    <property type="match status" value="1"/>
</dbReference>
<dbReference type="Proteomes" id="UP000321389">
    <property type="component" value="Chromosome"/>
</dbReference>
<evidence type="ECO:0000313" key="5">
    <source>
        <dbReference type="EMBL" id="QDZ01977.2"/>
    </source>
</evidence>
<dbReference type="EMBL" id="CP042301">
    <property type="protein sequence ID" value="QDZ01977.2"/>
    <property type="molecule type" value="Genomic_DNA"/>
</dbReference>
<dbReference type="PANTHER" id="PTHR46796:SF6">
    <property type="entry name" value="ARAC SUBFAMILY"/>
    <property type="match status" value="1"/>
</dbReference>
<dbReference type="GO" id="GO:0043565">
    <property type="term" value="F:sequence-specific DNA binding"/>
    <property type="evidence" value="ECO:0007669"/>
    <property type="project" value="InterPro"/>
</dbReference>
<keyword evidence="6" id="KW-1185">Reference proteome</keyword>
<name>A0A5B8L1T7_9HYPH</name>
<evidence type="ECO:0000313" key="6">
    <source>
        <dbReference type="Proteomes" id="UP000321389"/>
    </source>
</evidence>
<dbReference type="SUPFAM" id="SSF46689">
    <property type="entry name" value="Homeodomain-like"/>
    <property type="match status" value="1"/>
</dbReference>
<dbReference type="PRINTS" id="PR00032">
    <property type="entry name" value="HTHARAC"/>
</dbReference>
<proteinExistence type="predicted"/>
<dbReference type="SMART" id="SM00342">
    <property type="entry name" value="HTH_ARAC"/>
    <property type="match status" value="1"/>
</dbReference>
<dbReference type="RefSeq" id="WP_167812919.1">
    <property type="nucleotide sequence ID" value="NZ_CP042301.2"/>
</dbReference>
<keyword evidence="2" id="KW-0238">DNA-binding</keyword>
<evidence type="ECO:0000256" key="2">
    <source>
        <dbReference type="ARBA" id="ARBA00023125"/>
    </source>
</evidence>
<dbReference type="PROSITE" id="PS00041">
    <property type="entry name" value="HTH_ARAC_FAMILY_1"/>
    <property type="match status" value="1"/>
</dbReference>
<dbReference type="InterPro" id="IPR018060">
    <property type="entry name" value="HTH_AraC"/>
</dbReference>
<evidence type="ECO:0000256" key="3">
    <source>
        <dbReference type="ARBA" id="ARBA00023163"/>
    </source>
</evidence>
<gene>
    <name evidence="5" type="ORF">FQ775_17215</name>
</gene>
<reference evidence="5" key="1">
    <citation type="submission" date="2020-04" db="EMBL/GenBank/DDBJ databases">
        <title>Nitratireductor sp. nov. isolated from mangrove soil.</title>
        <authorList>
            <person name="Ye Y."/>
        </authorList>
    </citation>
    <scope>NUCLEOTIDE SEQUENCE</scope>
    <source>
        <strain evidence="5">SY7</strain>
    </source>
</reference>
<sequence length="334" mass="36925">MGNEISEASRPSLDWGHVWDTRDVRAAEAFDYYREGICQSFMELVPEAEAGRRRAFSARVESHPLGEGAVNRVHATSHLVLRTRREIERSPRECFYLNLQLGGECRIAQAGAEIALRPGDVGIFDSGRPFALEHRKLPSLGVASFWVPKDALGERLSAPLPEAPRIVSREPVLGGLIAETARSIHDGFGHLGEASSGRLFSMLLDLTAMALGHETGTDVSRLPSRRDAQYLTLCRYVRRNHADPGLDAARCGQALGISPRYVQKLFALNGTTLGAFLLETRLHAAATMLRAAANSHLPVTSIAFSCGFSDLSHFGRAFRRRYETTPGEWRRRLH</sequence>
<dbReference type="Pfam" id="PF14525">
    <property type="entry name" value="AraC_binding_2"/>
    <property type="match status" value="1"/>
</dbReference>
<dbReference type="InterPro" id="IPR020449">
    <property type="entry name" value="Tscrpt_reg_AraC-type_HTH"/>
</dbReference>
<dbReference type="InterPro" id="IPR035418">
    <property type="entry name" value="AraC-bd_2"/>
</dbReference>
<dbReference type="InterPro" id="IPR018062">
    <property type="entry name" value="HTH_AraC-typ_CS"/>
</dbReference>
<dbReference type="AlphaFoldDB" id="A0A5B8L1T7"/>
<keyword evidence="1" id="KW-0805">Transcription regulation</keyword>
<accession>A0A5B8L1T7</accession>
<dbReference type="GO" id="GO:0003700">
    <property type="term" value="F:DNA-binding transcription factor activity"/>
    <property type="evidence" value="ECO:0007669"/>
    <property type="project" value="InterPro"/>
</dbReference>
<evidence type="ECO:0000256" key="1">
    <source>
        <dbReference type="ARBA" id="ARBA00023015"/>
    </source>
</evidence>
<keyword evidence="3" id="KW-0804">Transcription</keyword>
<dbReference type="InterPro" id="IPR009057">
    <property type="entry name" value="Homeodomain-like_sf"/>
</dbReference>
<dbReference type="InterPro" id="IPR050204">
    <property type="entry name" value="AraC_XylS_family_regulators"/>
</dbReference>
<dbReference type="Gene3D" id="1.10.10.60">
    <property type="entry name" value="Homeodomain-like"/>
    <property type="match status" value="1"/>
</dbReference>